<evidence type="ECO:0000313" key="2">
    <source>
        <dbReference type="Proteomes" id="UP000019254"/>
    </source>
</evidence>
<name>W7C2J2_9LIST</name>
<comment type="caution">
    <text evidence="1">The sequence shown here is derived from an EMBL/GenBank/DDBJ whole genome shotgun (WGS) entry which is preliminary data.</text>
</comment>
<protein>
    <submittedName>
        <fullName evidence="1">Uncharacterized protein</fullName>
    </submittedName>
</protein>
<evidence type="ECO:0000313" key="1">
    <source>
        <dbReference type="EMBL" id="EUJ31460.1"/>
    </source>
</evidence>
<dbReference type="AlphaFoldDB" id="W7C2J2"/>
<accession>W7C2J2</accession>
<dbReference type="OrthoDB" id="9815193at2"/>
<dbReference type="PATRIC" id="fig|1265820.5.peg.1053"/>
<gene>
    <name evidence="1" type="ORF">PCORN_05381</name>
</gene>
<sequence>MKGNNVCFVIMGYGKKKDYRTGREVDMDFVYANLIKPAIVATGFICVRADEIKHSSMIDIPMYEHLMHANLVIADMSTTNFNAIYELGVRHAVRPQSTILISNKDFLQGGAPFDVNHISIFSYDDINTSSLQEEVCKVKAELIELVKAVASDKRIDSPIYSLIGDGITPPTMRTMNLTNPELDKKKKSLRELIQEGNLKLTEEKYFAAEEAFSAAMNIENSDYLVQRKVLSVYKNPHRDEADRYLEAIEILNQHFQVFASTDSEVLGLSGSIFKRLFELTDNKLYLQRAIDVCLKGFVINKNYYNGINLAYLHNLMAKKEEPQMHEQIANYYREQVRKICDRLIQEEEFDSREDCYWIYATLSEVYYCKKNIDMYKKNK</sequence>
<organism evidence="1 2">
    <name type="scientific">Listeria cornellensis FSL F6-0969</name>
    <dbReference type="NCBI Taxonomy" id="1265820"/>
    <lineage>
        <taxon>Bacteria</taxon>
        <taxon>Bacillati</taxon>
        <taxon>Bacillota</taxon>
        <taxon>Bacilli</taxon>
        <taxon>Bacillales</taxon>
        <taxon>Listeriaceae</taxon>
        <taxon>Listeria</taxon>
    </lineage>
</organism>
<dbReference type="InterPro" id="IPR046880">
    <property type="entry name" value="TPR-S"/>
</dbReference>
<dbReference type="EMBL" id="AODE01000011">
    <property type="protein sequence ID" value="EUJ31460.1"/>
    <property type="molecule type" value="Genomic_DNA"/>
</dbReference>
<dbReference type="STRING" id="1265820.PCORN_05381"/>
<dbReference type="Proteomes" id="UP000019254">
    <property type="component" value="Unassembled WGS sequence"/>
</dbReference>
<reference evidence="1 2" key="1">
    <citation type="journal article" date="2014" name="Int. J. Syst. Evol. Microbiol.">
        <title>Listeria floridensis sp. nov., Listeria aquatica sp. nov., Listeria cornellensis sp. nov., Listeria riparia sp. nov. and Listeria grandensis sp. nov., from agricultural and natural environments.</title>
        <authorList>
            <person name="den Bakker H.C."/>
            <person name="Warchocki S."/>
            <person name="Wright E.M."/>
            <person name="Allred A.F."/>
            <person name="Ahlstrom C."/>
            <person name="Manuel C.S."/>
            <person name="Stasiewicz M.J."/>
            <person name="Burrell A."/>
            <person name="Roof S."/>
            <person name="Strawn L."/>
            <person name="Fortes E.D."/>
            <person name="Nightingale K.K."/>
            <person name="Kephart D."/>
            <person name="Wiedmann M."/>
        </authorList>
    </citation>
    <scope>NUCLEOTIDE SEQUENCE [LARGE SCALE GENOMIC DNA]</scope>
    <source>
        <strain evidence="2">FSL F6-969</strain>
    </source>
</reference>
<dbReference type="RefSeq" id="WP_036078003.1">
    <property type="nucleotide sequence ID" value="NZ_AODE01000011.1"/>
</dbReference>
<dbReference type="Pfam" id="PF20308">
    <property type="entry name" value="TPR-S"/>
    <property type="match status" value="1"/>
</dbReference>
<keyword evidence="2" id="KW-1185">Reference proteome</keyword>
<proteinExistence type="predicted"/>